<evidence type="ECO:0000313" key="2">
    <source>
        <dbReference type="Proteomes" id="UP000529795"/>
    </source>
</evidence>
<gene>
    <name evidence="1" type="ORF">GGQ80_002039</name>
</gene>
<dbReference type="RefSeq" id="WP_183984368.1">
    <property type="nucleotide sequence ID" value="NZ_JACIEV010000005.1"/>
</dbReference>
<keyword evidence="2" id="KW-1185">Reference proteome</keyword>
<dbReference type="Proteomes" id="UP000529795">
    <property type="component" value="Unassembled WGS sequence"/>
</dbReference>
<evidence type="ECO:0000313" key="1">
    <source>
        <dbReference type="EMBL" id="MBB4154129.1"/>
    </source>
</evidence>
<reference evidence="1 2" key="1">
    <citation type="submission" date="2020-08" db="EMBL/GenBank/DDBJ databases">
        <title>Genomic Encyclopedia of Type Strains, Phase IV (KMG-IV): sequencing the most valuable type-strain genomes for metagenomic binning, comparative biology and taxonomic classification.</title>
        <authorList>
            <person name="Goeker M."/>
        </authorList>
    </citation>
    <scope>NUCLEOTIDE SEQUENCE [LARGE SCALE GENOMIC DNA]</scope>
    <source>
        <strain evidence="1 2">YC6723</strain>
    </source>
</reference>
<comment type="caution">
    <text evidence="1">The sequence shown here is derived from an EMBL/GenBank/DDBJ whole genome shotgun (WGS) entry which is preliminary data.</text>
</comment>
<dbReference type="EMBL" id="JACIEV010000005">
    <property type="protein sequence ID" value="MBB4154129.1"/>
    <property type="molecule type" value="Genomic_DNA"/>
</dbReference>
<organism evidence="1 2">
    <name type="scientific">Sphingomonas jinjuensis</name>
    <dbReference type="NCBI Taxonomy" id="535907"/>
    <lineage>
        <taxon>Bacteria</taxon>
        <taxon>Pseudomonadati</taxon>
        <taxon>Pseudomonadota</taxon>
        <taxon>Alphaproteobacteria</taxon>
        <taxon>Sphingomonadales</taxon>
        <taxon>Sphingomonadaceae</taxon>
        <taxon>Sphingomonas</taxon>
    </lineage>
</organism>
<sequence>MSANDLDRSSSTAELDIDLSSFSRELEATGRHPDIVSRIARVTGAASAHKDLSDALNAIYAMQKLIDEEQGGKRQLDASLAMQLSAYFTYALVLYTRATETDAIDRLKWFGRGKLPVDLREPHTRMMLLRDKGIAHFGRHPVKTLSPAVADALTMRLEKTAGGINNQYVYHDTRSIVRGSDVDALESLLEWAMPAAMDAFDARCDELSAELKRAASFDRSVHQKVWEHAFDAVGFYRRAGLQVPTGEDEFQFATQSDPIEGDPTS</sequence>
<proteinExistence type="predicted"/>
<accession>A0A840F8U6</accession>
<name>A0A840F8U6_9SPHN</name>
<dbReference type="AlphaFoldDB" id="A0A840F8U6"/>
<protein>
    <submittedName>
        <fullName evidence="1">Uncharacterized protein</fullName>
    </submittedName>
</protein>